<comment type="subunit">
    <text evidence="10">The type I restriction/modification system is composed of three polypeptides R, M and S.</text>
</comment>
<dbReference type="NCBIfam" id="TIGR00348">
    <property type="entry name" value="hsdR"/>
    <property type="match status" value="1"/>
</dbReference>
<evidence type="ECO:0000256" key="3">
    <source>
        <dbReference type="ARBA" id="ARBA00022722"/>
    </source>
</evidence>
<evidence type="ECO:0000256" key="7">
    <source>
        <dbReference type="ARBA" id="ARBA00022801"/>
    </source>
</evidence>
<dbReference type="InterPro" id="IPR004473">
    <property type="entry name" value="Restrct_endonuc_typeI_HsdR"/>
</dbReference>
<dbReference type="GO" id="GO:0009035">
    <property type="term" value="F:type I site-specific deoxyribonuclease activity"/>
    <property type="evidence" value="ECO:0007669"/>
    <property type="project" value="UniProtKB-EC"/>
</dbReference>
<dbReference type="Pfam" id="PF22679">
    <property type="entry name" value="T1R_D3-like"/>
    <property type="match status" value="1"/>
</dbReference>
<dbReference type="Gene3D" id="3.40.50.300">
    <property type="entry name" value="P-loop containing nucleotide triphosphate hydrolases"/>
    <property type="match status" value="2"/>
</dbReference>
<dbReference type="InterPro" id="IPR051268">
    <property type="entry name" value="Type-I_R_enzyme_R_subunit"/>
</dbReference>
<protein>
    <recommendedName>
        <fullName evidence="10">Type I restriction enzyme endonuclease subunit</fullName>
        <shortName evidence="10">R protein</shortName>
        <ecNumber evidence="10">3.1.21.3</ecNumber>
    </recommendedName>
</protein>
<dbReference type="InterPro" id="IPR021810">
    <property type="entry name" value="T1RH-like_C"/>
</dbReference>
<evidence type="ECO:0000313" key="12">
    <source>
        <dbReference type="EMBL" id="MTH29718.1"/>
    </source>
</evidence>
<dbReference type="SMART" id="SM00487">
    <property type="entry name" value="DEXDc"/>
    <property type="match status" value="1"/>
</dbReference>
<dbReference type="Pfam" id="PF04313">
    <property type="entry name" value="HSDR_N"/>
    <property type="match status" value="1"/>
</dbReference>
<dbReference type="InterPro" id="IPR040980">
    <property type="entry name" value="SWI2_SNF2"/>
</dbReference>
<dbReference type="InterPro" id="IPR027417">
    <property type="entry name" value="P-loop_NTPase"/>
</dbReference>
<dbReference type="GO" id="GO:0005524">
    <property type="term" value="F:ATP binding"/>
    <property type="evidence" value="ECO:0007669"/>
    <property type="project" value="UniProtKB-KW"/>
</dbReference>
<reference evidence="12 13" key="1">
    <citation type="journal article" date="2006" name="Int. J. Syst. Evol. Microbiol.">
        <title>Myroides pelagicus sp. nov., isolated from seawater in Thailand.</title>
        <authorList>
            <person name="Yoon J."/>
            <person name="Maneerat S."/>
            <person name="Kawai F."/>
            <person name="Yokota A."/>
        </authorList>
    </citation>
    <scope>NUCLEOTIDE SEQUENCE [LARGE SCALE GENOMIC DNA]</scope>
    <source>
        <strain evidence="12 13">SM1T</strain>
    </source>
</reference>
<dbReference type="Pfam" id="PF11867">
    <property type="entry name" value="T1RH-like_C"/>
    <property type="match status" value="1"/>
</dbReference>
<dbReference type="Proteomes" id="UP000488936">
    <property type="component" value="Unassembled WGS sequence"/>
</dbReference>
<dbReference type="PROSITE" id="PS51192">
    <property type="entry name" value="HELICASE_ATP_BIND_1"/>
    <property type="match status" value="1"/>
</dbReference>
<dbReference type="EC" id="3.1.21.3" evidence="10"/>
<comment type="caution">
    <text evidence="12">The sequence shown here is derived from an EMBL/GenBank/DDBJ whole genome shotgun (WGS) entry which is preliminary data.</text>
</comment>
<proteinExistence type="inferred from homology"/>
<evidence type="ECO:0000256" key="6">
    <source>
        <dbReference type="ARBA" id="ARBA00022759"/>
    </source>
</evidence>
<organism evidence="12 13">
    <name type="scientific">Myroides pelagicus</name>
    <dbReference type="NCBI Taxonomy" id="270914"/>
    <lineage>
        <taxon>Bacteria</taxon>
        <taxon>Pseudomonadati</taxon>
        <taxon>Bacteroidota</taxon>
        <taxon>Flavobacteriia</taxon>
        <taxon>Flavobacteriales</taxon>
        <taxon>Flavobacteriaceae</taxon>
        <taxon>Myroides</taxon>
    </lineage>
</organism>
<feature type="domain" description="Helicase ATP-binding" evidence="11">
    <location>
        <begin position="304"/>
        <end position="466"/>
    </location>
</feature>
<dbReference type="InterPro" id="IPR007409">
    <property type="entry name" value="Restrct_endonuc_type1_HsdR_N"/>
</dbReference>
<evidence type="ECO:0000256" key="2">
    <source>
        <dbReference type="ARBA" id="ARBA00008598"/>
    </source>
</evidence>
<keyword evidence="9 10" id="KW-0238">DNA-binding</keyword>
<dbReference type="OrthoDB" id="9758243at2"/>
<gene>
    <name evidence="12" type="ORF">GJV77_07280</name>
</gene>
<keyword evidence="4 10" id="KW-0547">Nucleotide-binding</keyword>
<keyword evidence="5 10" id="KW-0680">Restriction system</keyword>
<dbReference type="GO" id="GO:0009307">
    <property type="term" value="P:DNA restriction-modification system"/>
    <property type="evidence" value="ECO:0007669"/>
    <property type="project" value="UniProtKB-KW"/>
</dbReference>
<name>A0A7K1GLQ2_9FLAO</name>
<comment type="catalytic activity">
    <reaction evidence="1 10">
        <text>Endonucleolytic cleavage of DNA to give random double-stranded fragments with terminal 5'-phosphates, ATP is simultaneously hydrolyzed.</text>
        <dbReference type="EC" id="3.1.21.3"/>
    </reaction>
</comment>
<comment type="function">
    <text evidence="10">Subunit R is required for both nuclease and ATPase activities, but not for modification.</text>
</comment>
<dbReference type="PANTHER" id="PTHR30195">
    <property type="entry name" value="TYPE I SITE-SPECIFIC DEOXYRIBONUCLEASE PROTEIN SUBUNIT M AND R"/>
    <property type="match status" value="1"/>
</dbReference>
<dbReference type="RefSeq" id="WP_155035714.1">
    <property type="nucleotide sequence ID" value="NZ_JBHTIG010000014.1"/>
</dbReference>
<dbReference type="CDD" id="cd18800">
    <property type="entry name" value="SF2_C_EcoR124I-like"/>
    <property type="match status" value="1"/>
</dbReference>
<keyword evidence="13" id="KW-1185">Reference proteome</keyword>
<dbReference type="CDD" id="cd22332">
    <property type="entry name" value="HsdR_N"/>
    <property type="match status" value="1"/>
</dbReference>
<keyword evidence="3" id="KW-0540">Nuclease</keyword>
<evidence type="ECO:0000256" key="5">
    <source>
        <dbReference type="ARBA" id="ARBA00022747"/>
    </source>
</evidence>
<sequence>MTKIGYSEHNDSQQPAIEVLSKLGWQYLSPEEALAHRNGMLSNVVLDNVLVEQLMKINSFEYKGKQYPFSNSTVQAAVNNIKNLPDSGLVQTNRAIHQELTLGKSYNETIAGDQKAYTLRYIDWENIENNVFHVTEEFTVEGSREKRRPDLVLFVNGIPFVIIENKRRDKNNSISEAISQHLRNQKYEEGIPRLFHYAKLLMAVQPNEVKYGGVGTPEKFWSVWKEDNEKEVQKLLLSKLNRTESNDRLPTVQDRNLVSLCAKSRLMDMVYKYLIYDGPATIIVPRYQQYFAVISTVERVKQWEVKDQKRRGGVVWHTTGSGKSLTMVMISKVLALDTDIAFPRVVVVTDRKDLDRQIYDTFSNCDKNVEKAASGTHLVELLKDKGVEVITTIIDKFETASRTGGYKDESSNLFVLVDESHRGHYGPSHAMMKKVLPNASYIGFTGTPLMKSEKSTAKKFGGFIHKYTIDQAVRDEAVLPLLYEGRQTLLTINTAQLDKNFERLANGLSEEAQKDLKKKFASISRVYEGEQVINEIAYDISKHYTKNWQGGVFKAQLAVPRIETAIKYQKYFESQTDPTLKINTAVIFTPPDSRQNHTDAWSEANGEAKKYWDNLMKQYKSQEAYEEYIISQFKEEGQEIELLIVVSKLLTGFDAPRNTILYLAKPLHSHNLLQAIARVNRLFKGKEHGYIIDYVGVLGKLDEALTSYSAFDEYDEEDLVNAVVDVGEEVQKVPIYLAAVWDCFRGVSNKKDIEALERHLAPKDKRDDFYEALSLYARTLQMALGTNEFYVLFSEERIECFKSELSMFVKLKVSLQNRYAEVISYKEYEPRIRKLIDTYVQADDVRVITEELNIFDKNEVNEAIEEYGKSPASKADFIAHKMKRVISENMQKDEAFYKKFSQMLEEVITAFQQGRLQEADYLKSVLNVRDQFENGYVEDTPNQLLSKPEARAFYGLIFEILEVEFGEELIKAKKELIAKMGEDIADIIEDSVIRDWKNNDDVINQMYNDIEDYLIEYKADLGVDLDYDTIDMILDRGIKVAKNNY</sequence>
<dbReference type="EMBL" id="WMJY01000013">
    <property type="protein sequence ID" value="MTH29718.1"/>
    <property type="molecule type" value="Genomic_DNA"/>
</dbReference>
<accession>A0A7K1GLQ2</accession>
<evidence type="ECO:0000313" key="13">
    <source>
        <dbReference type="Proteomes" id="UP000488936"/>
    </source>
</evidence>
<evidence type="ECO:0000256" key="4">
    <source>
        <dbReference type="ARBA" id="ARBA00022741"/>
    </source>
</evidence>
<evidence type="ECO:0000256" key="1">
    <source>
        <dbReference type="ARBA" id="ARBA00000851"/>
    </source>
</evidence>
<keyword evidence="7 10" id="KW-0378">Hydrolase</keyword>
<dbReference type="SUPFAM" id="SSF52540">
    <property type="entry name" value="P-loop containing nucleoside triphosphate hydrolases"/>
    <property type="match status" value="1"/>
</dbReference>
<dbReference type="Pfam" id="PF18766">
    <property type="entry name" value="SWI2_SNF2"/>
    <property type="match status" value="1"/>
</dbReference>
<evidence type="ECO:0000256" key="9">
    <source>
        <dbReference type="ARBA" id="ARBA00023125"/>
    </source>
</evidence>
<dbReference type="InterPro" id="IPR055180">
    <property type="entry name" value="HsdR_RecA-like_helicase_dom_2"/>
</dbReference>
<keyword evidence="6" id="KW-0255">Endonuclease</keyword>
<keyword evidence="8 10" id="KW-0067">ATP-binding</keyword>
<evidence type="ECO:0000256" key="8">
    <source>
        <dbReference type="ARBA" id="ARBA00022840"/>
    </source>
</evidence>
<dbReference type="AlphaFoldDB" id="A0A7K1GLQ2"/>
<comment type="similarity">
    <text evidence="2 10">Belongs to the HsdR family.</text>
</comment>
<dbReference type="PANTHER" id="PTHR30195:SF15">
    <property type="entry name" value="TYPE I RESTRICTION ENZYME HINDI ENDONUCLEASE SUBUNIT"/>
    <property type="match status" value="1"/>
</dbReference>
<dbReference type="Gene3D" id="3.90.1570.50">
    <property type="match status" value="1"/>
</dbReference>
<dbReference type="InterPro" id="IPR014001">
    <property type="entry name" value="Helicase_ATP-bd"/>
</dbReference>
<dbReference type="CDD" id="cd18030">
    <property type="entry name" value="DEXHc_RE_I_HsdR"/>
    <property type="match status" value="1"/>
</dbReference>
<dbReference type="GO" id="GO:0003677">
    <property type="term" value="F:DNA binding"/>
    <property type="evidence" value="ECO:0007669"/>
    <property type="project" value="UniProtKB-KW"/>
</dbReference>
<evidence type="ECO:0000259" key="11">
    <source>
        <dbReference type="PROSITE" id="PS51192"/>
    </source>
</evidence>
<evidence type="ECO:0000256" key="10">
    <source>
        <dbReference type="RuleBase" id="RU364115"/>
    </source>
</evidence>